<dbReference type="Pfam" id="PF00847">
    <property type="entry name" value="AP2"/>
    <property type="match status" value="1"/>
</dbReference>
<dbReference type="CDD" id="cd00018">
    <property type="entry name" value="AP2"/>
    <property type="match status" value="1"/>
</dbReference>
<keyword evidence="2" id="KW-0805">Transcription regulation</keyword>
<dbReference type="PANTHER" id="PTHR31190:SF173">
    <property type="entry name" value="PATHOGENESIS-RELATED GENES TRANSCRIPTIONAL ACTIVATOR PTI5"/>
    <property type="match status" value="1"/>
</dbReference>
<keyword evidence="5" id="KW-0539">Nucleus</keyword>
<protein>
    <recommendedName>
        <fullName evidence="6">AP2/ERF domain-containing protein</fullName>
    </recommendedName>
</protein>
<proteinExistence type="predicted"/>
<name>A0AAP0JF92_9MAGN</name>
<keyword evidence="3" id="KW-0238">DNA-binding</keyword>
<dbReference type="SUPFAM" id="SSF54171">
    <property type="entry name" value="DNA-binding domain"/>
    <property type="match status" value="1"/>
</dbReference>
<dbReference type="PANTHER" id="PTHR31190">
    <property type="entry name" value="DNA-BINDING DOMAIN"/>
    <property type="match status" value="1"/>
</dbReference>
<evidence type="ECO:0000256" key="5">
    <source>
        <dbReference type="ARBA" id="ARBA00023242"/>
    </source>
</evidence>
<sequence>MTNKLGHHTAPDAILENVWASFIAGTVPDGGAGKRTNSSQNWNQLPTLDGGEGSMEFLQELPNLGRWMSMDSESWEQLMNEITPANNIEKTHYYEEQFSQTATRELKAVRVQKVTKHFRGVRRRPWGKYAAEIRDASRRGARLWLGTYSTAEEAALAYDKAALRMRGPKTYLNFPLEMVVKALDGTPQEQDMNCNSTSQASNITEQDGHPSAFTMCTETFHTPIKRAALNRDSDNELMIEEPRKKRQATRETFETIGEVLEFQDLGNEYLESLLSSL</sequence>
<dbReference type="Proteomes" id="UP001419268">
    <property type="component" value="Unassembled WGS sequence"/>
</dbReference>
<dbReference type="PRINTS" id="PR00367">
    <property type="entry name" value="ETHRSPELEMNT"/>
</dbReference>
<dbReference type="InterPro" id="IPR016177">
    <property type="entry name" value="DNA-bd_dom_sf"/>
</dbReference>
<evidence type="ECO:0000256" key="1">
    <source>
        <dbReference type="ARBA" id="ARBA00004123"/>
    </source>
</evidence>
<keyword evidence="8" id="KW-1185">Reference proteome</keyword>
<evidence type="ECO:0000313" key="7">
    <source>
        <dbReference type="EMBL" id="KAK9131958.1"/>
    </source>
</evidence>
<dbReference type="Gene3D" id="3.30.730.10">
    <property type="entry name" value="AP2/ERF domain"/>
    <property type="match status" value="1"/>
</dbReference>
<dbReference type="SMART" id="SM00380">
    <property type="entry name" value="AP2"/>
    <property type="match status" value="1"/>
</dbReference>
<dbReference type="FunFam" id="3.30.730.10:FF:000001">
    <property type="entry name" value="Ethylene-responsive transcription factor 2"/>
    <property type="match status" value="1"/>
</dbReference>
<keyword evidence="4" id="KW-0804">Transcription</keyword>
<dbReference type="AlphaFoldDB" id="A0AAP0JF92"/>
<evidence type="ECO:0000256" key="3">
    <source>
        <dbReference type="ARBA" id="ARBA00023125"/>
    </source>
</evidence>
<accession>A0AAP0JF92</accession>
<dbReference type="GO" id="GO:0009873">
    <property type="term" value="P:ethylene-activated signaling pathway"/>
    <property type="evidence" value="ECO:0007669"/>
    <property type="project" value="InterPro"/>
</dbReference>
<dbReference type="EMBL" id="JBBNAG010000005">
    <property type="protein sequence ID" value="KAK9131958.1"/>
    <property type="molecule type" value="Genomic_DNA"/>
</dbReference>
<evidence type="ECO:0000256" key="2">
    <source>
        <dbReference type="ARBA" id="ARBA00023015"/>
    </source>
</evidence>
<dbReference type="GO" id="GO:0005634">
    <property type="term" value="C:nucleus"/>
    <property type="evidence" value="ECO:0007669"/>
    <property type="project" value="UniProtKB-SubCell"/>
</dbReference>
<evidence type="ECO:0000259" key="6">
    <source>
        <dbReference type="PROSITE" id="PS51032"/>
    </source>
</evidence>
<dbReference type="InterPro" id="IPR044808">
    <property type="entry name" value="ERF_plant"/>
</dbReference>
<dbReference type="InterPro" id="IPR001471">
    <property type="entry name" value="AP2/ERF_dom"/>
</dbReference>
<comment type="subcellular location">
    <subcellularLocation>
        <location evidence="1">Nucleus</location>
    </subcellularLocation>
</comment>
<comment type="caution">
    <text evidence="7">The sequence shown here is derived from an EMBL/GenBank/DDBJ whole genome shotgun (WGS) entry which is preliminary data.</text>
</comment>
<dbReference type="GO" id="GO:0003700">
    <property type="term" value="F:DNA-binding transcription factor activity"/>
    <property type="evidence" value="ECO:0007669"/>
    <property type="project" value="InterPro"/>
</dbReference>
<evidence type="ECO:0000256" key="4">
    <source>
        <dbReference type="ARBA" id="ARBA00023163"/>
    </source>
</evidence>
<reference evidence="7 8" key="1">
    <citation type="submission" date="2024-01" db="EMBL/GenBank/DDBJ databases">
        <title>Genome assemblies of Stephania.</title>
        <authorList>
            <person name="Yang L."/>
        </authorList>
    </citation>
    <scope>NUCLEOTIDE SEQUENCE [LARGE SCALE GENOMIC DNA]</scope>
    <source>
        <strain evidence="7">JXDWG</strain>
        <tissue evidence="7">Leaf</tissue>
    </source>
</reference>
<dbReference type="PROSITE" id="PS51032">
    <property type="entry name" value="AP2_ERF"/>
    <property type="match status" value="1"/>
</dbReference>
<dbReference type="GO" id="GO:0003677">
    <property type="term" value="F:DNA binding"/>
    <property type="evidence" value="ECO:0007669"/>
    <property type="project" value="UniProtKB-KW"/>
</dbReference>
<dbReference type="InterPro" id="IPR036955">
    <property type="entry name" value="AP2/ERF_dom_sf"/>
</dbReference>
<feature type="domain" description="AP2/ERF" evidence="6">
    <location>
        <begin position="117"/>
        <end position="175"/>
    </location>
</feature>
<gene>
    <name evidence="7" type="ORF">Scep_011486</name>
</gene>
<evidence type="ECO:0000313" key="8">
    <source>
        <dbReference type="Proteomes" id="UP001419268"/>
    </source>
</evidence>
<organism evidence="7 8">
    <name type="scientific">Stephania cephalantha</name>
    <dbReference type="NCBI Taxonomy" id="152367"/>
    <lineage>
        <taxon>Eukaryota</taxon>
        <taxon>Viridiplantae</taxon>
        <taxon>Streptophyta</taxon>
        <taxon>Embryophyta</taxon>
        <taxon>Tracheophyta</taxon>
        <taxon>Spermatophyta</taxon>
        <taxon>Magnoliopsida</taxon>
        <taxon>Ranunculales</taxon>
        <taxon>Menispermaceae</taxon>
        <taxon>Menispermoideae</taxon>
        <taxon>Cissampelideae</taxon>
        <taxon>Stephania</taxon>
    </lineage>
</organism>